<keyword evidence="2" id="KW-0808">Transferase</keyword>
<dbReference type="OMA" id="IFIAFRR"/>
<reference evidence="3" key="1">
    <citation type="submission" date="2015-09" db="EMBL/GenBank/DDBJ databases">
        <authorList>
            <consortium name="Pathogen Informatics"/>
        </authorList>
    </citation>
    <scope>NUCLEOTIDE SEQUENCE [LARGE SCALE GENOMIC DNA]</scope>
    <source>
        <strain evidence="3">Lake Konstanz</strain>
    </source>
</reference>
<dbReference type="GO" id="GO:0016301">
    <property type="term" value="F:kinase activity"/>
    <property type="evidence" value="ECO:0007669"/>
    <property type="project" value="UniProtKB-KW"/>
</dbReference>
<dbReference type="InterPro" id="IPR016024">
    <property type="entry name" value="ARM-type_fold"/>
</dbReference>
<dbReference type="Proteomes" id="UP000051952">
    <property type="component" value="Unassembled WGS sequence"/>
</dbReference>
<name>A0A0S4JNW1_BODSA</name>
<evidence type="ECO:0000313" key="2">
    <source>
        <dbReference type="EMBL" id="CUG90813.1"/>
    </source>
</evidence>
<feature type="compositionally biased region" description="Low complexity" evidence="1">
    <location>
        <begin position="537"/>
        <end position="568"/>
    </location>
</feature>
<dbReference type="EMBL" id="CYKH01001866">
    <property type="protein sequence ID" value="CUG90813.1"/>
    <property type="molecule type" value="Genomic_DNA"/>
</dbReference>
<dbReference type="VEuPathDB" id="TriTrypDB:BSAL_28935"/>
<sequence length="1397" mass="154229">MSVSDSRDAIESEIKRLLEDLLQCASTVHARTVLRDAVWAIEDRASSRTDAHARDPYVEQRVRDALGELSKPGSTPQSYEIAIEFVDALLPIDFTERNYKFARLCRSLLVILQSGHDGIVKFAQRVFIRMVEMDVAALQKEPHAPTPLKDFLPKELKEMCETVSREADGRGTPSRNKSLAVMIASEAVMIVYPRYFSTALRSALIDLAIDLCGRPDLSVRCAAYDCLVATLTNTGGLKAADVQVESRRLADECTKSLRASHVTDHQSTSTILSLRALLVSRGVNSVDKQFFNMFCTTLLEQHKKAKGDLVRSAVCSLVPIVAKADPNFSSRKISYAMILMDPLKNIRDESNKMTELHNMAEYVRSAGWDSLDPSMKPSIEQLLLRYVTRPQTQLECWNMLAAIAAQIVSSGNANPTAGGDRPNSVVAQALLRKSTAGGAAGAAELTKLVDIIRKCLPNLARAPLTETLLEYLEQIKTCISQVAAEVASAKRNLIDVVLRRAAQAESTQLMSPHRQGGQWSGSSPLEPFLGSPAALVGSSHQHMGGGSSINASFASAPPSSASAGNPGSNGRSFGNLGRLVSSYFHRGNSNSEGGVGDDVILVTAAEIEVALVALSKRPVDDFSGLVEELRVNIIALQRHSNSEVRRQCSQTILQCVERACSAAGMQQRISPESASHFFSKVEDLLESFLKNAVMELEPQCRMTMVETFCQSRSAMQLINRPKILNTLMSFLNDTSRIRELVVRAFVEACQSLKKDGVDVSAVETQLKTTVETSVVALEYSSETRLLLRHLGDLVIFTRFGIDPIIPLMTRTFVALNRKLGSSDQEMDVVVLSILKTLKCLIGPLISNDSVGHRFLDEIATLQATVLSILWNSTAPVISIEAVRVLVALNNVSPLILNISSSDALKTIETLSSTFLDSKLLPKDDLVAIMTLFGQVGAIRPTKGTLESRSDDEQSRLASDADLVITFDYAVIVYRSISRMLETSLPESVAITSMRVLLQLVNATSKEEIGGVHALKAVLNLIKLRCDTPTLRVEALYQLAALISKRHQNTIAFMLPEIVVLLDQLWTLADGVQFCAVLEVVTALEPGTLPSQDQHDMWPWLYPRLIDAVLRDSSPNREVALRIVEIVNINAKSIPAHCVPFITSALTNVIQASDQPSELRAAAIVAVVEVVNSLDLIQFVTPFLHALRTLYRHLELSHALGRRFGVTVRDALRRFMKKFPSSRTIVTGVVDLLETTDNHHHDDDNHDDSSPIQYRQNAQNTQNNNLYNGGAVSTTSSRRTLDGNDPLFRISSANSDGNAPPAALSQNEPNRADLLNLQGHVERGIRITDHSRWREWYQELQRLVMLCSPHFAFRLVTDLFEKHEPLRRDLFFAGFKCLYSQRHVKLRNLKCHFWPFCP</sequence>
<gene>
    <name evidence="2" type="ORF">BSAL_28935</name>
</gene>
<evidence type="ECO:0000256" key="1">
    <source>
        <dbReference type="SAM" id="MobiDB-lite"/>
    </source>
</evidence>
<keyword evidence="3" id="KW-1185">Reference proteome</keyword>
<organism evidence="2 3">
    <name type="scientific">Bodo saltans</name>
    <name type="common">Flagellated protozoan</name>
    <dbReference type="NCBI Taxonomy" id="75058"/>
    <lineage>
        <taxon>Eukaryota</taxon>
        <taxon>Discoba</taxon>
        <taxon>Euglenozoa</taxon>
        <taxon>Kinetoplastea</taxon>
        <taxon>Metakinetoplastina</taxon>
        <taxon>Eubodonida</taxon>
        <taxon>Bodonidae</taxon>
        <taxon>Bodo</taxon>
    </lineage>
</organism>
<keyword evidence="2" id="KW-0418">Kinase</keyword>
<protein>
    <submittedName>
        <fullName evidence="2">Phosphatidylinositol 3-kinase, putative</fullName>
    </submittedName>
</protein>
<dbReference type="OrthoDB" id="381190at2759"/>
<proteinExistence type="predicted"/>
<feature type="region of interest" description="Disordered" evidence="1">
    <location>
        <begin position="536"/>
        <end position="568"/>
    </location>
</feature>
<feature type="compositionally biased region" description="Low complexity" evidence="1">
    <location>
        <begin position="1258"/>
        <end position="1267"/>
    </location>
</feature>
<evidence type="ECO:0000313" key="3">
    <source>
        <dbReference type="Proteomes" id="UP000051952"/>
    </source>
</evidence>
<feature type="non-terminal residue" evidence="2">
    <location>
        <position position="1397"/>
    </location>
</feature>
<accession>A0A0S4JNW1</accession>
<feature type="region of interest" description="Disordered" evidence="1">
    <location>
        <begin position="1258"/>
        <end position="1306"/>
    </location>
</feature>
<dbReference type="SUPFAM" id="SSF48371">
    <property type="entry name" value="ARM repeat"/>
    <property type="match status" value="2"/>
</dbReference>